<feature type="region of interest" description="Disordered" evidence="1">
    <location>
        <begin position="1"/>
        <end position="61"/>
    </location>
</feature>
<protein>
    <submittedName>
        <fullName evidence="3">Transmembrane protein</fullName>
    </submittedName>
</protein>
<accession>A0A2C6KER5</accession>
<dbReference type="OrthoDB" id="342763at2759"/>
<dbReference type="Proteomes" id="UP000221165">
    <property type="component" value="Unassembled WGS sequence"/>
</dbReference>
<evidence type="ECO:0000256" key="2">
    <source>
        <dbReference type="SAM" id="Phobius"/>
    </source>
</evidence>
<keyword evidence="4" id="KW-1185">Reference proteome</keyword>
<dbReference type="EMBL" id="MIGC01010830">
    <property type="protein sequence ID" value="PHJ14863.1"/>
    <property type="molecule type" value="Genomic_DNA"/>
</dbReference>
<dbReference type="RefSeq" id="XP_067916597.1">
    <property type="nucleotide sequence ID" value="XM_068071427.1"/>
</dbReference>
<keyword evidence="2 3" id="KW-0812">Transmembrane</keyword>
<sequence length="137" mass="15379">EEEEERSPCSSSPFCTFGERGRRRERESKRRDHRNFSSSSFSSRDFSQLSSSSYSSSQSSSFSYGDLLLACLLTVGGGIFGFTSCYVYKTAETRRGGLLDAMPYALLSFFCLCPGVYHIVLFILILLRIPGLTYRGE</sequence>
<organism evidence="3 4">
    <name type="scientific">Cystoisospora suis</name>
    <dbReference type="NCBI Taxonomy" id="483139"/>
    <lineage>
        <taxon>Eukaryota</taxon>
        <taxon>Sar</taxon>
        <taxon>Alveolata</taxon>
        <taxon>Apicomplexa</taxon>
        <taxon>Conoidasida</taxon>
        <taxon>Coccidia</taxon>
        <taxon>Eucoccidiorida</taxon>
        <taxon>Eimeriorina</taxon>
        <taxon>Sarcocystidae</taxon>
        <taxon>Cystoisospora</taxon>
    </lineage>
</organism>
<keyword evidence="2" id="KW-0472">Membrane</keyword>
<feature type="non-terminal residue" evidence="3">
    <location>
        <position position="1"/>
    </location>
</feature>
<keyword evidence="2" id="KW-1133">Transmembrane helix</keyword>
<evidence type="ECO:0000313" key="4">
    <source>
        <dbReference type="Proteomes" id="UP000221165"/>
    </source>
</evidence>
<dbReference type="GeneID" id="94434638"/>
<evidence type="ECO:0000313" key="3">
    <source>
        <dbReference type="EMBL" id="PHJ14863.1"/>
    </source>
</evidence>
<feature type="compositionally biased region" description="Low complexity" evidence="1">
    <location>
        <begin position="36"/>
        <end position="61"/>
    </location>
</feature>
<gene>
    <name evidence="3" type="ORF">CSUI_011327</name>
</gene>
<evidence type="ECO:0000256" key="1">
    <source>
        <dbReference type="SAM" id="MobiDB-lite"/>
    </source>
</evidence>
<comment type="caution">
    <text evidence="3">The sequence shown here is derived from an EMBL/GenBank/DDBJ whole genome shotgun (WGS) entry which is preliminary data.</text>
</comment>
<feature type="transmembrane region" description="Helical" evidence="2">
    <location>
        <begin position="101"/>
        <end position="127"/>
    </location>
</feature>
<feature type="compositionally biased region" description="Basic and acidic residues" evidence="1">
    <location>
        <begin position="19"/>
        <end position="30"/>
    </location>
</feature>
<dbReference type="AlphaFoldDB" id="A0A2C6KER5"/>
<dbReference type="VEuPathDB" id="ToxoDB:CSUI_011327"/>
<reference evidence="3 4" key="1">
    <citation type="journal article" date="2017" name="Int. J. Parasitol.">
        <title>The genome of the protozoan parasite Cystoisospora suis and a reverse vaccinology approach to identify vaccine candidates.</title>
        <authorList>
            <person name="Palmieri N."/>
            <person name="Shrestha A."/>
            <person name="Ruttkowski B."/>
            <person name="Beck T."/>
            <person name="Vogl C."/>
            <person name="Tomley F."/>
            <person name="Blake D.P."/>
            <person name="Joachim A."/>
        </authorList>
    </citation>
    <scope>NUCLEOTIDE SEQUENCE [LARGE SCALE GENOMIC DNA]</scope>
    <source>
        <strain evidence="3 4">Wien I</strain>
    </source>
</reference>
<proteinExistence type="predicted"/>
<name>A0A2C6KER5_9APIC</name>
<feature type="transmembrane region" description="Helical" evidence="2">
    <location>
        <begin position="67"/>
        <end position="89"/>
    </location>
</feature>